<feature type="transmembrane region" description="Helical" evidence="9">
    <location>
        <begin position="31"/>
        <end position="54"/>
    </location>
</feature>
<dbReference type="OMA" id="MEFIFVG"/>
<comment type="subcellular location">
    <subcellularLocation>
        <location evidence="9">Cell membrane</location>
        <topology evidence="9">Multi-pass membrane protein</topology>
    </subcellularLocation>
    <subcellularLocation>
        <location evidence="1">Membrane</location>
        <topology evidence="1">Multi-pass membrane protein</topology>
    </subcellularLocation>
</comment>
<dbReference type="AlphaFoldDB" id="A0A670HS36"/>
<reference evidence="11" key="2">
    <citation type="submission" date="2025-08" db="UniProtKB">
        <authorList>
            <consortium name="Ensembl"/>
        </authorList>
    </citation>
    <scope>IDENTIFICATION</scope>
</reference>
<feature type="domain" description="G-protein coupled receptors family 1 profile" evidence="10">
    <location>
        <begin position="47"/>
        <end position="295"/>
    </location>
</feature>
<evidence type="ECO:0000256" key="8">
    <source>
        <dbReference type="RuleBase" id="RU000688"/>
    </source>
</evidence>
<dbReference type="PANTHER" id="PTHR48018">
    <property type="entry name" value="OLFACTORY RECEPTOR"/>
    <property type="match status" value="1"/>
</dbReference>
<keyword evidence="7 8" id="KW-0807">Transducer</keyword>
<dbReference type="InterPro" id="IPR000276">
    <property type="entry name" value="GPCR_Rhodpsn"/>
</dbReference>
<keyword evidence="9" id="KW-1003">Cell membrane</keyword>
<dbReference type="Gene3D" id="1.20.1070.10">
    <property type="entry name" value="Rhodopsin 7-helix transmembrane proteins"/>
    <property type="match status" value="1"/>
</dbReference>
<dbReference type="GeneTree" id="ENSGT01140000282552"/>
<dbReference type="InterPro" id="IPR017452">
    <property type="entry name" value="GPCR_Rhodpsn_7TM"/>
</dbReference>
<proteinExistence type="inferred from homology"/>
<keyword evidence="6 8" id="KW-0675">Receptor</keyword>
<evidence type="ECO:0000256" key="7">
    <source>
        <dbReference type="ARBA" id="ARBA00023224"/>
    </source>
</evidence>
<feature type="transmembrane region" description="Helical" evidence="9">
    <location>
        <begin position="136"/>
        <end position="157"/>
    </location>
</feature>
<dbReference type="PRINTS" id="PR00237">
    <property type="entry name" value="GPCRRHODOPSN"/>
</dbReference>
<dbReference type="GO" id="GO:0005886">
    <property type="term" value="C:plasma membrane"/>
    <property type="evidence" value="ECO:0007669"/>
    <property type="project" value="UniProtKB-SubCell"/>
</dbReference>
<evidence type="ECO:0000259" key="10">
    <source>
        <dbReference type="PROSITE" id="PS50262"/>
    </source>
</evidence>
<keyword evidence="4 8" id="KW-0297">G-protein coupled receptor</keyword>
<keyword evidence="5 9" id="KW-0472">Membrane</keyword>
<feature type="transmembrane region" description="Helical" evidence="9">
    <location>
        <begin position="201"/>
        <end position="226"/>
    </location>
</feature>
<keyword evidence="9" id="KW-0716">Sensory transduction</keyword>
<dbReference type="PROSITE" id="PS50262">
    <property type="entry name" value="G_PROTEIN_RECEP_F1_2"/>
    <property type="match status" value="1"/>
</dbReference>
<dbReference type="PRINTS" id="PR00245">
    <property type="entry name" value="OLFACTORYR"/>
</dbReference>
<evidence type="ECO:0000313" key="12">
    <source>
        <dbReference type="Proteomes" id="UP000472272"/>
    </source>
</evidence>
<evidence type="ECO:0000256" key="4">
    <source>
        <dbReference type="ARBA" id="ARBA00023040"/>
    </source>
</evidence>
<keyword evidence="9" id="KW-0552">Olfaction</keyword>
<accession>A0A670HS36</accession>
<dbReference type="GO" id="GO:0004930">
    <property type="term" value="F:G protein-coupled receptor activity"/>
    <property type="evidence" value="ECO:0007669"/>
    <property type="project" value="UniProtKB-KW"/>
</dbReference>
<dbReference type="GO" id="GO:0004984">
    <property type="term" value="F:olfactory receptor activity"/>
    <property type="evidence" value="ECO:0007669"/>
    <property type="project" value="InterPro"/>
</dbReference>
<dbReference type="SUPFAM" id="SSF81321">
    <property type="entry name" value="Family A G protein-coupled receptor-like"/>
    <property type="match status" value="1"/>
</dbReference>
<dbReference type="InterPro" id="IPR000725">
    <property type="entry name" value="Olfact_rcpt"/>
</dbReference>
<keyword evidence="2 8" id="KW-0812">Transmembrane</keyword>
<organism evidence="11 12">
    <name type="scientific">Podarcis muralis</name>
    <name type="common">Wall lizard</name>
    <name type="synonym">Lacerta muralis</name>
    <dbReference type="NCBI Taxonomy" id="64176"/>
    <lineage>
        <taxon>Eukaryota</taxon>
        <taxon>Metazoa</taxon>
        <taxon>Chordata</taxon>
        <taxon>Craniata</taxon>
        <taxon>Vertebrata</taxon>
        <taxon>Euteleostomi</taxon>
        <taxon>Lepidosauria</taxon>
        <taxon>Squamata</taxon>
        <taxon>Bifurcata</taxon>
        <taxon>Unidentata</taxon>
        <taxon>Episquamata</taxon>
        <taxon>Laterata</taxon>
        <taxon>Lacertibaenia</taxon>
        <taxon>Lacertidae</taxon>
        <taxon>Podarcis</taxon>
    </lineage>
</organism>
<evidence type="ECO:0000256" key="3">
    <source>
        <dbReference type="ARBA" id="ARBA00022989"/>
    </source>
</evidence>
<feature type="transmembrane region" description="Helical" evidence="9">
    <location>
        <begin position="247"/>
        <end position="266"/>
    </location>
</feature>
<comment type="similarity">
    <text evidence="8">Belongs to the G-protein coupled receptor 1 family.</text>
</comment>
<keyword evidence="3 9" id="KW-1133">Transmembrane helix</keyword>
<evidence type="ECO:0000313" key="11">
    <source>
        <dbReference type="Ensembl" id="ENSPMRP00000002584.1"/>
    </source>
</evidence>
<gene>
    <name evidence="11" type="primary">LOC114585191</name>
</gene>
<evidence type="ECO:0000256" key="2">
    <source>
        <dbReference type="ARBA" id="ARBA00022692"/>
    </source>
</evidence>
<dbReference type="Proteomes" id="UP000472272">
    <property type="component" value="Chromosome 1"/>
</dbReference>
<sequence>DYNEEVAVENHTTIHEFFILLGFTDSPELKILLFLFFLVVYLITIVGNLGMILLIRIDSRLHTPMYFFLSQLSFVDLCYSSVVTPKMLMDFVVKSKSISLPGCAAQMAMFCLFVATEAFILAAMAYDRYVAISKPLLYTVIMSRKICAQLMVGPYLAGLLNATTHTSLTFQLTFCKSTINHFFCDIPAVISLSCSDTSFNMMVLLGLSFTLGTLSGFIVIISYIYILAATLRIRSSEGRHKAFSTCFSHLTAVSLFFGSLFFIYVRPSSGSSEDEDKAVSMFYTVLIPMLNPLIYSLRNKDVKDAVKRVNFIIE</sequence>
<dbReference type="Ensembl" id="ENSPMRT00000002751.1">
    <property type="protein sequence ID" value="ENSPMRP00000002584.1"/>
    <property type="gene ID" value="ENSPMRG00000001858.1"/>
</dbReference>
<dbReference type="PROSITE" id="PS00237">
    <property type="entry name" value="G_PROTEIN_RECEP_F1_1"/>
    <property type="match status" value="1"/>
</dbReference>
<dbReference type="FunFam" id="1.20.1070.10:FF:000003">
    <property type="entry name" value="Olfactory receptor"/>
    <property type="match status" value="1"/>
</dbReference>
<name>A0A670HS36_PODMU</name>
<protein>
    <recommendedName>
        <fullName evidence="9">Olfactory receptor</fullName>
    </recommendedName>
</protein>
<feature type="transmembrane region" description="Helical" evidence="9">
    <location>
        <begin position="104"/>
        <end position="124"/>
    </location>
</feature>
<evidence type="ECO:0000256" key="6">
    <source>
        <dbReference type="ARBA" id="ARBA00023170"/>
    </source>
</evidence>
<reference evidence="11 12" key="1">
    <citation type="journal article" date="2019" name="Proc. Natl. Acad. Sci. U.S.A.">
        <title>Regulatory changes in pterin and carotenoid genes underlie balanced color polymorphisms in the wall lizard.</title>
        <authorList>
            <person name="Andrade P."/>
            <person name="Pinho C."/>
            <person name="Perez I de Lanuza G."/>
            <person name="Afonso S."/>
            <person name="Brejcha J."/>
            <person name="Rubin C.J."/>
            <person name="Wallerman O."/>
            <person name="Pereira P."/>
            <person name="Sabatino S.J."/>
            <person name="Bellati A."/>
            <person name="Pellitteri-Rosa D."/>
            <person name="Bosakova Z."/>
            <person name="Bunikis I."/>
            <person name="Carretero M.A."/>
            <person name="Feiner N."/>
            <person name="Marsik P."/>
            <person name="Pauperio F."/>
            <person name="Salvi D."/>
            <person name="Soler L."/>
            <person name="While G.M."/>
            <person name="Uller T."/>
            <person name="Font E."/>
            <person name="Andersson L."/>
            <person name="Carneiro M."/>
        </authorList>
    </citation>
    <scope>NUCLEOTIDE SEQUENCE</scope>
</reference>
<keyword evidence="12" id="KW-1185">Reference proteome</keyword>
<evidence type="ECO:0000256" key="5">
    <source>
        <dbReference type="ARBA" id="ARBA00023136"/>
    </source>
</evidence>
<dbReference type="CDD" id="cd15230">
    <property type="entry name" value="7tmA_OR5-like"/>
    <property type="match status" value="1"/>
</dbReference>
<evidence type="ECO:0000256" key="9">
    <source>
        <dbReference type="RuleBase" id="RU363047"/>
    </source>
</evidence>
<reference evidence="11" key="3">
    <citation type="submission" date="2025-09" db="UniProtKB">
        <authorList>
            <consortium name="Ensembl"/>
        </authorList>
    </citation>
    <scope>IDENTIFICATION</scope>
</reference>
<evidence type="ECO:0000256" key="1">
    <source>
        <dbReference type="ARBA" id="ARBA00004141"/>
    </source>
</evidence>
<feature type="transmembrane region" description="Helical" evidence="9">
    <location>
        <begin position="66"/>
        <end position="84"/>
    </location>
</feature>
<feature type="transmembrane region" description="Helical" evidence="9">
    <location>
        <begin position="278"/>
        <end position="297"/>
    </location>
</feature>
<dbReference type="Pfam" id="PF13853">
    <property type="entry name" value="7tm_4"/>
    <property type="match status" value="1"/>
</dbReference>